<dbReference type="Proteomes" id="UP000766609">
    <property type="component" value="Unassembled WGS sequence"/>
</dbReference>
<protein>
    <submittedName>
        <fullName evidence="1">MoaD/ThiS family protein</fullName>
    </submittedName>
</protein>
<name>A0ABS7MZP5_9BACT</name>
<sequence length="79" mass="8475">MENQIKIKAFGMVAEKLGSQELTLSNPGNSESLTKQILEEFPGLRSVKFSLAVNKKLCSERAEIPVGAEVAILPPFSGG</sequence>
<dbReference type="RefSeq" id="WP_134200830.1">
    <property type="nucleotide sequence ID" value="NZ_JAHVHP010000001.1"/>
</dbReference>
<dbReference type="InterPro" id="IPR016155">
    <property type="entry name" value="Mopterin_synth/thiamin_S_b"/>
</dbReference>
<organism evidence="1 2">
    <name type="scientific">Algoriphagus marincola</name>
    <dbReference type="NCBI Taxonomy" id="264027"/>
    <lineage>
        <taxon>Bacteria</taxon>
        <taxon>Pseudomonadati</taxon>
        <taxon>Bacteroidota</taxon>
        <taxon>Cytophagia</taxon>
        <taxon>Cytophagales</taxon>
        <taxon>Cyclobacteriaceae</taxon>
        <taxon>Algoriphagus</taxon>
    </lineage>
</organism>
<keyword evidence="2" id="KW-1185">Reference proteome</keyword>
<dbReference type="Gene3D" id="3.10.20.30">
    <property type="match status" value="1"/>
</dbReference>
<evidence type="ECO:0000313" key="2">
    <source>
        <dbReference type="Proteomes" id="UP000766609"/>
    </source>
</evidence>
<accession>A0ABS7MZP5</accession>
<gene>
    <name evidence="1" type="ORF">KUV23_01085</name>
</gene>
<dbReference type="EMBL" id="JAHVHP010000001">
    <property type="protein sequence ID" value="MBY5949542.1"/>
    <property type="molecule type" value="Genomic_DNA"/>
</dbReference>
<comment type="caution">
    <text evidence="1">The sequence shown here is derived from an EMBL/GenBank/DDBJ whole genome shotgun (WGS) entry which is preliminary data.</text>
</comment>
<evidence type="ECO:0000313" key="1">
    <source>
        <dbReference type="EMBL" id="MBY5949542.1"/>
    </source>
</evidence>
<dbReference type="Pfam" id="PF02597">
    <property type="entry name" value="ThiS"/>
    <property type="match status" value="1"/>
</dbReference>
<reference evidence="1 2" key="1">
    <citation type="submission" date="2021-06" db="EMBL/GenBank/DDBJ databases">
        <title>44 bacteria genomes isolated from Dapeng, Shenzhen.</title>
        <authorList>
            <person name="Zheng W."/>
            <person name="Yu S."/>
            <person name="Huang Y."/>
        </authorList>
    </citation>
    <scope>NUCLEOTIDE SEQUENCE [LARGE SCALE GENOMIC DNA]</scope>
    <source>
        <strain evidence="1 2">DP5N14-6</strain>
    </source>
</reference>
<dbReference type="SUPFAM" id="SSF54285">
    <property type="entry name" value="MoaD/ThiS"/>
    <property type="match status" value="1"/>
</dbReference>
<proteinExistence type="predicted"/>
<dbReference type="InterPro" id="IPR003749">
    <property type="entry name" value="ThiS/MoaD-like"/>
</dbReference>
<dbReference type="InterPro" id="IPR012675">
    <property type="entry name" value="Beta-grasp_dom_sf"/>
</dbReference>